<dbReference type="EnsemblMetazoa" id="PPAI010538-RA">
    <property type="protein sequence ID" value="PPAI010538-PA"/>
    <property type="gene ID" value="PPAI010538"/>
</dbReference>
<keyword evidence="4" id="KW-0769">Symport</keyword>
<dbReference type="InterPro" id="IPR020846">
    <property type="entry name" value="MFS_dom"/>
</dbReference>
<dbReference type="FunFam" id="1.20.1250.20:FF:000423">
    <property type="entry name" value="Putative inorganic phosphate cotransporter-like Protein"/>
    <property type="match status" value="1"/>
</dbReference>
<keyword evidence="9" id="KW-1185">Reference proteome</keyword>
<dbReference type="SUPFAM" id="SSF103473">
    <property type="entry name" value="MFS general substrate transporter"/>
    <property type="match status" value="1"/>
</dbReference>
<dbReference type="GO" id="GO:0016020">
    <property type="term" value="C:membrane"/>
    <property type="evidence" value="ECO:0007669"/>
    <property type="project" value="UniProtKB-SubCell"/>
</dbReference>
<proteinExistence type="predicted"/>
<dbReference type="PANTHER" id="PTHR11662">
    <property type="entry name" value="SOLUTE CARRIER FAMILY 17"/>
    <property type="match status" value="1"/>
</dbReference>
<dbReference type="FunFam" id="1.20.1250.20:FF:000003">
    <property type="entry name" value="Solute carrier family 17 member 3"/>
    <property type="match status" value="1"/>
</dbReference>
<dbReference type="AlphaFoldDB" id="A0A1B0DPV0"/>
<evidence type="ECO:0000259" key="7">
    <source>
        <dbReference type="PROSITE" id="PS50850"/>
    </source>
</evidence>
<comment type="subcellular location">
    <subcellularLocation>
        <location evidence="1">Membrane</location>
        <topology evidence="1">Multi-pass membrane protein</topology>
    </subcellularLocation>
</comment>
<keyword evidence="6" id="KW-0472">Membrane</keyword>
<dbReference type="InterPro" id="IPR011701">
    <property type="entry name" value="MFS"/>
</dbReference>
<feature type="domain" description="Major facilitator superfamily (MFS) profile" evidence="7">
    <location>
        <begin position="112"/>
        <end position="531"/>
    </location>
</feature>
<evidence type="ECO:0000256" key="6">
    <source>
        <dbReference type="ARBA" id="ARBA00023136"/>
    </source>
</evidence>
<dbReference type="InterPro" id="IPR050382">
    <property type="entry name" value="MFS_Na/Anion_cotransporter"/>
</dbReference>
<evidence type="ECO:0000256" key="3">
    <source>
        <dbReference type="ARBA" id="ARBA00022692"/>
    </source>
</evidence>
<accession>A0A1B0DPV0</accession>
<dbReference type="PROSITE" id="PS50850">
    <property type="entry name" value="MFS"/>
    <property type="match status" value="1"/>
</dbReference>
<dbReference type="EMBL" id="AJVK01008306">
    <property type="status" value="NOT_ANNOTATED_CDS"/>
    <property type="molecule type" value="Genomic_DNA"/>
</dbReference>
<keyword evidence="5" id="KW-1133">Transmembrane helix</keyword>
<dbReference type="Proteomes" id="UP000092462">
    <property type="component" value="Unassembled WGS sequence"/>
</dbReference>
<dbReference type="VEuPathDB" id="VectorBase:PPAPM1_008155"/>
<evidence type="ECO:0000313" key="9">
    <source>
        <dbReference type="Proteomes" id="UP000092462"/>
    </source>
</evidence>
<organism evidence="8 9">
    <name type="scientific">Phlebotomus papatasi</name>
    <name type="common">Sandfly</name>
    <dbReference type="NCBI Taxonomy" id="29031"/>
    <lineage>
        <taxon>Eukaryota</taxon>
        <taxon>Metazoa</taxon>
        <taxon>Ecdysozoa</taxon>
        <taxon>Arthropoda</taxon>
        <taxon>Hexapoda</taxon>
        <taxon>Insecta</taxon>
        <taxon>Pterygota</taxon>
        <taxon>Neoptera</taxon>
        <taxon>Endopterygota</taxon>
        <taxon>Diptera</taxon>
        <taxon>Nematocera</taxon>
        <taxon>Psychodoidea</taxon>
        <taxon>Psychodidae</taxon>
        <taxon>Phlebotomus</taxon>
        <taxon>Phlebotomus</taxon>
    </lineage>
</organism>
<dbReference type="PANTHER" id="PTHR11662:SF40">
    <property type="entry name" value="MAJOR FACILITATOR SUPERFAMILY (MFS) PROFILE DOMAIN-CONTAINING PROTEIN"/>
    <property type="match status" value="1"/>
</dbReference>
<dbReference type="GO" id="GO:0015293">
    <property type="term" value="F:symporter activity"/>
    <property type="evidence" value="ECO:0007669"/>
    <property type="project" value="UniProtKB-KW"/>
</dbReference>
<keyword evidence="2" id="KW-0813">Transport</keyword>
<evidence type="ECO:0000313" key="8">
    <source>
        <dbReference type="EnsemblMetazoa" id="PPAI010538-PA"/>
    </source>
</evidence>
<keyword evidence="3" id="KW-0812">Transmembrane</keyword>
<dbReference type="Pfam" id="PF07690">
    <property type="entry name" value="MFS_1"/>
    <property type="match status" value="1"/>
</dbReference>
<dbReference type="Gene3D" id="1.20.1250.20">
    <property type="entry name" value="MFS general substrate transporter like domains"/>
    <property type="match status" value="2"/>
</dbReference>
<protein>
    <recommendedName>
        <fullName evidence="7">Major facilitator superfamily (MFS) profile domain-containing protein</fullName>
    </recommendedName>
</protein>
<dbReference type="InterPro" id="IPR036259">
    <property type="entry name" value="MFS_trans_sf"/>
</dbReference>
<evidence type="ECO:0000256" key="1">
    <source>
        <dbReference type="ARBA" id="ARBA00004141"/>
    </source>
</evidence>
<evidence type="ECO:0000256" key="5">
    <source>
        <dbReference type="ARBA" id="ARBA00022989"/>
    </source>
</evidence>
<dbReference type="GO" id="GO:0006820">
    <property type="term" value="P:monoatomic anion transport"/>
    <property type="evidence" value="ECO:0007669"/>
    <property type="project" value="TreeGrafter"/>
</dbReference>
<dbReference type="VEuPathDB" id="VectorBase:PPAI010538"/>
<name>A0A1B0DPV0_PHLPP</name>
<evidence type="ECO:0000256" key="2">
    <source>
        <dbReference type="ARBA" id="ARBA00022448"/>
    </source>
</evidence>
<reference evidence="8" key="1">
    <citation type="submission" date="2022-08" db="UniProtKB">
        <authorList>
            <consortium name="EnsemblMetazoa"/>
        </authorList>
    </citation>
    <scope>IDENTIFICATION</scope>
    <source>
        <strain evidence="8">Israel</strain>
    </source>
</reference>
<evidence type="ECO:0000256" key="4">
    <source>
        <dbReference type="ARBA" id="ARBA00022847"/>
    </source>
</evidence>
<sequence>MVAGRLADCSDAAGHDGVTTEADHKGRRLGTPAGRDFAAAADSAPHGGKVAGSRAVGSPTVASGANAWSVWVRVILHDHPHDLRRVRLCGQNDLCGRSVPWWNWWKSRRYIVTLMGFLGYFIIYSLRASLSLAIIKMTQKVNVTFENGTIMEIQEFNWDSKDQGLILSAFFYGFTCTQFLGGILASRFGGHIVFGLGHAGSSCLAILSVPVAKFGFYPFMAIRILVGLFEGVTVPSMQQMCASWAPIYERTIISGIVNAGGQVGVFVSFLVSGVLIQHLGWESGFGSIWFVIWMIFIKKNPASDPRISEEEKTYIESNIVVMNNQGKGHIPWKSILTSSAVYSVIICHACDSWSSYTFVTLSPTYLRDVLGTDLGTTGFLSAAPYLMFIIVIFITGPLSDYLRSSKILTTQQVRKFGVGIGFLISGLFLVIMSNVTSLPAISSCLIIAIGVSAISKMSSMANPLDFAPTHSAIIIGISYTFATIPGIVAPTFAGFIVQNGSLSEWQTVFYTAAGVHFFGTIIFSIFAKGEIQKWSEDTTSTQ</sequence>